<dbReference type="Proteomes" id="UP000314294">
    <property type="component" value="Unassembled WGS sequence"/>
</dbReference>
<gene>
    <name evidence="2" type="ORF">EYF80_061934</name>
</gene>
<feature type="compositionally biased region" description="Basic residues" evidence="1">
    <location>
        <begin position="29"/>
        <end position="41"/>
    </location>
</feature>
<keyword evidence="3" id="KW-1185">Reference proteome</keyword>
<evidence type="ECO:0000313" key="2">
    <source>
        <dbReference type="EMBL" id="TNN27920.1"/>
    </source>
</evidence>
<dbReference type="EMBL" id="SRLO01007550">
    <property type="protein sequence ID" value="TNN27920.1"/>
    <property type="molecule type" value="Genomic_DNA"/>
</dbReference>
<sequence>MPMMSSDPSETTDTYRQMKRKWATESLGRRVRLRPERRRSIILRGAGSSSPSPGRRSLG</sequence>
<dbReference type="SUPFAM" id="SSF110814">
    <property type="entry name" value="TmoB-like"/>
    <property type="match status" value="1"/>
</dbReference>
<organism evidence="2 3">
    <name type="scientific">Liparis tanakae</name>
    <name type="common">Tanaka's snailfish</name>
    <dbReference type="NCBI Taxonomy" id="230148"/>
    <lineage>
        <taxon>Eukaryota</taxon>
        <taxon>Metazoa</taxon>
        <taxon>Chordata</taxon>
        <taxon>Craniata</taxon>
        <taxon>Vertebrata</taxon>
        <taxon>Euteleostomi</taxon>
        <taxon>Actinopterygii</taxon>
        <taxon>Neopterygii</taxon>
        <taxon>Teleostei</taxon>
        <taxon>Neoteleostei</taxon>
        <taxon>Acanthomorphata</taxon>
        <taxon>Eupercaria</taxon>
        <taxon>Perciformes</taxon>
        <taxon>Cottioidei</taxon>
        <taxon>Cottales</taxon>
        <taxon>Liparidae</taxon>
        <taxon>Liparis</taxon>
    </lineage>
</organism>
<evidence type="ECO:0000256" key="1">
    <source>
        <dbReference type="SAM" id="MobiDB-lite"/>
    </source>
</evidence>
<feature type="region of interest" description="Disordered" evidence="1">
    <location>
        <begin position="1"/>
        <end position="59"/>
    </location>
</feature>
<feature type="compositionally biased region" description="Polar residues" evidence="1">
    <location>
        <begin position="1"/>
        <end position="15"/>
    </location>
</feature>
<dbReference type="AlphaFoldDB" id="A0A4Z2EH91"/>
<feature type="compositionally biased region" description="Low complexity" evidence="1">
    <location>
        <begin position="42"/>
        <end position="59"/>
    </location>
</feature>
<proteinExistence type="predicted"/>
<dbReference type="InterPro" id="IPR036713">
    <property type="entry name" value="TmoB-like_sf"/>
</dbReference>
<evidence type="ECO:0000313" key="3">
    <source>
        <dbReference type="Proteomes" id="UP000314294"/>
    </source>
</evidence>
<accession>A0A4Z2EH91</accession>
<reference evidence="2 3" key="1">
    <citation type="submission" date="2019-03" db="EMBL/GenBank/DDBJ databases">
        <title>First draft genome of Liparis tanakae, snailfish: a comprehensive survey of snailfish specific genes.</title>
        <authorList>
            <person name="Kim W."/>
            <person name="Song I."/>
            <person name="Jeong J.-H."/>
            <person name="Kim D."/>
            <person name="Kim S."/>
            <person name="Ryu S."/>
            <person name="Song J.Y."/>
            <person name="Lee S.K."/>
        </authorList>
    </citation>
    <scope>NUCLEOTIDE SEQUENCE [LARGE SCALE GENOMIC DNA]</scope>
    <source>
        <tissue evidence="2">Muscle</tissue>
    </source>
</reference>
<name>A0A4Z2EH91_9TELE</name>
<comment type="caution">
    <text evidence="2">The sequence shown here is derived from an EMBL/GenBank/DDBJ whole genome shotgun (WGS) entry which is preliminary data.</text>
</comment>
<protein>
    <submittedName>
        <fullName evidence="2">Uncharacterized protein</fullName>
    </submittedName>
</protein>